<dbReference type="EMBL" id="JACHIO010000007">
    <property type="protein sequence ID" value="MBB5063781.1"/>
    <property type="molecule type" value="Genomic_DNA"/>
</dbReference>
<dbReference type="PRINTS" id="PR00080">
    <property type="entry name" value="SDRFAMILY"/>
</dbReference>
<dbReference type="PANTHER" id="PTHR43639">
    <property type="entry name" value="OXIDOREDUCTASE, SHORT-CHAIN DEHYDROGENASE/REDUCTASE FAMILY (AFU_ORTHOLOGUE AFUA_5G02870)"/>
    <property type="match status" value="1"/>
</dbReference>
<sequence length="250" mass="25506">MSLGSGVFSGKVALVTGGSRGIGAGIVRRLAKEGATVAFTYAASHEKAAKLVQAVEAAGGKALAIQADSAEATAVQGAIEQMVKAFGRLDVFVNNAGILLRGTIDQFSLEDLDRMLAVNVRSVFVGIQAAARHMTEGGRIVTVGSVVAQRTAFPGASVYGMTKSAVAGLVRGVAIDLALRGITVNNIQPGPTATDMNPADGPHVDIVRNLLPIKRFGTDDEVASLVAYLAGPEAGFITGASLTIDGGYLA</sequence>
<feature type="domain" description="Ketoreductase" evidence="3">
    <location>
        <begin position="11"/>
        <end position="190"/>
    </location>
</feature>
<protein>
    <submittedName>
        <fullName evidence="4">3-oxoacyl-[acyl-carrier protein] reductase</fullName>
        <ecNumber evidence="4">1.1.1.100</ecNumber>
    </submittedName>
</protein>
<dbReference type="InterPro" id="IPR036291">
    <property type="entry name" value="NAD(P)-bd_dom_sf"/>
</dbReference>
<comment type="similarity">
    <text evidence="1">Belongs to the short-chain dehydrogenases/reductases (SDR) family.</text>
</comment>
<dbReference type="SUPFAM" id="SSF51735">
    <property type="entry name" value="NAD(P)-binding Rossmann-fold domains"/>
    <property type="match status" value="1"/>
</dbReference>
<dbReference type="PROSITE" id="PS00061">
    <property type="entry name" value="ADH_SHORT"/>
    <property type="match status" value="1"/>
</dbReference>
<dbReference type="GO" id="GO:0004316">
    <property type="term" value="F:3-oxoacyl-[acyl-carrier-protein] reductase (NADPH) activity"/>
    <property type="evidence" value="ECO:0007669"/>
    <property type="project" value="UniProtKB-EC"/>
</dbReference>
<dbReference type="InterPro" id="IPR020904">
    <property type="entry name" value="Sc_DH/Rdtase_CS"/>
</dbReference>
<dbReference type="Pfam" id="PF13561">
    <property type="entry name" value="adh_short_C2"/>
    <property type="match status" value="1"/>
</dbReference>
<dbReference type="SMART" id="SM00822">
    <property type="entry name" value="PKS_KR"/>
    <property type="match status" value="1"/>
</dbReference>
<dbReference type="FunFam" id="3.40.50.720:FF:000084">
    <property type="entry name" value="Short-chain dehydrogenase reductase"/>
    <property type="match status" value="1"/>
</dbReference>
<keyword evidence="2 4" id="KW-0560">Oxidoreductase</keyword>
<accession>A0A7W8E9K0</accession>
<dbReference type="RefSeq" id="WP_184255180.1">
    <property type="nucleotide sequence ID" value="NZ_JACHIO010000007.1"/>
</dbReference>
<dbReference type="Proteomes" id="UP000584867">
    <property type="component" value="Unassembled WGS sequence"/>
</dbReference>
<proteinExistence type="inferred from homology"/>
<dbReference type="PRINTS" id="PR00081">
    <property type="entry name" value="GDHRDH"/>
</dbReference>
<dbReference type="InterPro" id="IPR057326">
    <property type="entry name" value="KR_dom"/>
</dbReference>
<dbReference type="AlphaFoldDB" id="A0A7W8E9K0"/>
<dbReference type="EC" id="1.1.1.100" evidence="4"/>
<dbReference type="Gene3D" id="3.40.50.720">
    <property type="entry name" value="NAD(P)-binding Rossmann-like Domain"/>
    <property type="match status" value="1"/>
</dbReference>
<organism evidence="4 5">
    <name type="scientific">Granulicella mallensis</name>
    <dbReference type="NCBI Taxonomy" id="940614"/>
    <lineage>
        <taxon>Bacteria</taxon>
        <taxon>Pseudomonadati</taxon>
        <taxon>Acidobacteriota</taxon>
        <taxon>Terriglobia</taxon>
        <taxon>Terriglobales</taxon>
        <taxon>Acidobacteriaceae</taxon>
        <taxon>Granulicella</taxon>
    </lineage>
</organism>
<evidence type="ECO:0000313" key="4">
    <source>
        <dbReference type="EMBL" id="MBB5063781.1"/>
    </source>
</evidence>
<name>A0A7W8E9K0_9BACT</name>
<comment type="caution">
    <text evidence="4">The sequence shown here is derived from an EMBL/GenBank/DDBJ whole genome shotgun (WGS) entry which is preliminary data.</text>
</comment>
<evidence type="ECO:0000259" key="3">
    <source>
        <dbReference type="SMART" id="SM00822"/>
    </source>
</evidence>
<dbReference type="InterPro" id="IPR002347">
    <property type="entry name" value="SDR_fam"/>
</dbReference>
<reference evidence="4 5" key="1">
    <citation type="submission" date="2020-08" db="EMBL/GenBank/DDBJ databases">
        <title>Genomic Encyclopedia of Type Strains, Phase IV (KMG-V): Genome sequencing to study the core and pangenomes of soil and plant-associated prokaryotes.</title>
        <authorList>
            <person name="Whitman W."/>
        </authorList>
    </citation>
    <scope>NUCLEOTIDE SEQUENCE [LARGE SCALE GENOMIC DNA]</scope>
    <source>
        <strain evidence="4 5">X5P3</strain>
    </source>
</reference>
<evidence type="ECO:0000256" key="1">
    <source>
        <dbReference type="ARBA" id="ARBA00006484"/>
    </source>
</evidence>
<evidence type="ECO:0000313" key="5">
    <source>
        <dbReference type="Proteomes" id="UP000584867"/>
    </source>
</evidence>
<dbReference type="PANTHER" id="PTHR43639:SF1">
    <property type="entry name" value="SHORT-CHAIN DEHYDROGENASE_REDUCTASE FAMILY PROTEIN"/>
    <property type="match status" value="1"/>
</dbReference>
<gene>
    <name evidence="4" type="ORF">HDF15_002126</name>
</gene>
<evidence type="ECO:0000256" key="2">
    <source>
        <dbReference type="ARBA" id="ARBA00023002"/>
    </source>
</evidence>